<proteinExistence type="predicted"/>
<protein>
    <submittedName>
        <fullName evidence="2">Uncharacterized protein</fullName>
    </submittedName>
</protein>
<sequence>RHTSCSLKNNDWILLKTWSASFGCQHREENAHPTASQDARPARSAEDARLALREGSSSAQRTVVQKVDARPESGDRSPN</sequence>
<name>A0A0S3RSW9_PHAAN</name>
<reference evidence="2 3" key="1">
    <citation type="journal article" date="2015" name="Sci. Rep.">
        <title>The power of single molecule real-time sequencing technology in the de novo assembly of a eukaryotic genome.</title>
        <authorList>
            <person name="Sakai H."/>
            <person name="Naito K."/>
            <person name="Ogiso-Tanaka E."/>
            <person name="Takahashi Y."/>
            <person name="Iseki K."/>
            <person name="Muto C."/>
            <person name="Satou K."/>
            <person name="Teruya K."/>
            <person name="Shiroma A."/>
            <person name="Shimoji M."/>
            <person name="Hirano T."/>
            <person name="Itoh T."/>
            <person name="Kaga A."/>
            <person name="Tomooka N."/>
        </authorList>
    </citation>
    <scope>NUCLEOTIDE SEQUENCE [LARGE SCALE GENOMIC DNA]</scope>
    <source>
        <strain evidence="3">cv. Shumari</strain>
    </source>
</reference>
<feature type="compositionally biased region" description="Basic and acidic residues" evidence="1">
    <location>
        <begin position="67"/>
        <end position="79"/>
    </location>
</feature>
<feature type="compositionally biased region" description="Basic and acidic residues" evidence="1">
    <location>
        <begin position="40"/>
        <end position="52"/>
    </location>
</feature>
<dbReference type="EMBL" id="AP015037">
    <property type="protein sequence ID" value="BAT83681.1"/>
    <property type="molecule type" value="Genomic_DNA"/>
</dbReference>
<feature type="region of interest" description="Disordered" evidence="1">
    <location>
        <begin position="29"/>
        <end position="79"/>
    </location>
</feature>
<accession>A0A0S3RSW9</accession>
<evidence type="ECO:0000256" key="1">
    <source>
        <dbReference type="SAM" id="MobiDB-lite"/>
    </source>
</evidence>
<gene>
    <name evidence="2" type="primary">Vigan.04G087500</name>
    <name evidence="2" type="ORF">VIGAN_04087500</name>
</gene>
<evidence type="ECO:0000313" key="3">
    <source>
        <dbReference type="Proteomes" id="UP000291084"/>
    </source>
</evidence>
<keyword evidence="3" id="KW-1185">Reference proteome</keyword>
<dbReference type="Proteomes" id="UP000291084">
    <property type="component" value="Chromosome 4"/>
</dbReference>
<evidence type="ECO:0000313" key="2">
    <source>
        <dbReference type="EMBL" id="BAT83681.1"/>
    </source>
</evidence>
<organism evidence="2 3">
    <name type="scientific">Vigna angularis var. angularis</name>
    <dbReference type="NCBI Taxonomy" id="157739"/>
    <lineage>
        <taxon>Eukaryota</taxon>
        <taxon>Viridiplantae</taxon>
        <taxon>Streptophyta</taxon>
        <taxon>Embryophyta</taxon>
        <taxon>Tracheophyta</taxon>
        <taxon>Spermatophyta</taxon>
        <taxon>Magnoliopsida</taxon>
        <taxon>eudicotyledons</taxon>
        <taxon>Gunneridae</taxon>
        <taxon>Pentapetalae</taxon>
        <taxon>rosids</taxon>
        <taxon>fabids</taxon>
        <taxon>Fabales</taxon>
        <taxon>Fabaceae</taxon>
        <taxon>Papilionoideae</taxon>
        <taxon>50 kb inversion clade</taxon>
        <taxon>NPAAA clade</taxon>
        <taxon>indigoferoid/millettioid clade</taxon>
        <taxon>Phaseoleae</taxon>
        <taxon>Vigna</taxon>
    </lineage>
</organism>
<feature type="non-terminal residue" evidence="2">
    <location>
        <position position="1"/>
    </location>
</feature>
<dbReference type="AlphaFoldDB" id="A0A0S3RSW9"/>